<evidence type="ECO:0000256" key="4">
    <source>
        <dbReference type="ARBA" id="ARBA00022691"/>
    </source>
</evidence>
<feature type="non-terminal residue" evidence="6">
    <location>
        <position position="389"/>
    </location>
</feature>
<dbReference type="EMBL" id="LAZR01018317">
    <property type="protein sequence ID" value="KKL96860.1"/>
    <property type="molecule type" value="Genomic_DNA"/>
</dbReference>
<keyword evidence="4" id="KW-0949">S-adenosyl-L-methionine</keyword>
<reference evidence="6" key="1">
    <citation type="journal article" date="2015" name="Nature">
        <title>Complex archaea that bridge the gap between prokaryotes and eukaryotes.</title>
        <authorList>
            <person name="Spang A."/>
            <person name="Saw J.H."/>
            <person name="Jorgensen S.L."/>
            <person name="Zaremba-Niedzwiedzka K."/>
            <person name="Martijn J."/>
            <person name="Lind A.E."/>
            <person name="van Eijk R."/>
            <person name="Schleper C."/>
            <person name="Guy L."/>
            <person name="Ettema T.J."/>
        </authorList>
    </citation>
    <scope>NUCLEOTIDE SEQUENCE</scope>
</reference>
<dbReference type="Gene3D" id="3.40.50.150">
    <property type="entry name" value="Vaccinia Virus protein VP39"/>
    <property type="match status" value="2"/>
</dbReference>
<comment type="catalytic activity">
    <reaction evidence="5">
        <text>a 2'-deoxyadenosine in DNA + S-adenosyl-L-methionine = an N(6)-methyl-2'-deoxyadenosine in DNA + S-adenosyl-L-homocysteine + H(+)</text>
        <dbReference type="Rhea" id="RHEA:15197"/>
        <dbReference type="Rhea" id="RHEA-COMP:12418"/>
        <dbReference type="Rhea" id="RHEA-COMP:12419"/>
        <dbReference type="ChEBI" id="CHEBI:15378"/>
        <dbReference type="ChEBI" id="CHEBI:57856"/>
        <dbReference type="ChEBI" id="CHEBI:59789"/>
        <dbReference type="ChEBI" id="CHEBI:90615"/>
        <dbReference type="ChEBI" id="CHEBI:90616"/>
        <dbReference type="EC" id="2.1.1.72"/>
    </reaction>
</comment>
<evidence type="ECO:0000256" key="5">
    <source>
        <dbReference type="ARBA" id="ARBA00047942"/>
    </source>
</evidence>
<gene>
    <name evidence="6" type="ORF">LCGC14_1840270</name>
</gene>
<dbReference type="PRINTS" id="PR00505">
    <property type="entry name" value="D12N6MTFRASE"/>
</dbReference>
<dbReference type="GO" id="GO:0032259">
    <property type="term" value="P:methylation"/>
    <property type="evidence" value="ECO:0007669"/>
    <property type="project" value="UniProtKB-KW"/>
</dbReference>
<dbReference type="GO" id="GO:0003676">
    <property type="term" value="F:nucleic acid binding"/>
    <property type="evidence" value="ECO:0007669"/>
    <property type="project" value="InterPro"/>
</dbReference>
<sequence>MAKKLHRPENINFNTMESEVPQDTLILNIQSKLGVFKNPYVGNKRKLLPFLIQAINKQGIEYNSVLDLFCGSAYVSMAMKLLDKRVICNDILESSCTNARAFVTNHRDVLTKEEKKYLTSNVRDADPNPVFNNYKDRFSEAEIKKINDYRLNVDDLFSLCTSSPTIWMKRILSVAYLQNYIMEKCFLGGRLNSGQVLAKLDHRLNHKRNQGKEMTFNDIRWTKPIYPNDPNCHLSMNKDAIDLLENYNKERLDVGLCYIDPPYGGDQSDYAVMYEFFEMLHTLQNREERETPLVAYDDWQKEDMRKIAAGKKKFISSKNYEEHFDKLISLTTQIPWIVISYNDTSWGKIDDIRKIIEKYRNRVIIEEVSYSYKYRKQDNNKKDTKEFII</sequence>
<evidence type="ECO:0000256" key="2">
    <source>
        <dbReference type="ARBA" id="ARBA00022603"/>
    </source>
</evidence>
<evidence type="ECO:0000256" key="3">
    <source>
        <dbReference type="ARBA" id="ARBA00022679"/>
    </source>
</evidence>
<keyword evidence="3" id="KW-0808">Transferase</keyword>
<organism evidence="6">
    <name type="scientific">marine sediment metagenome</name>
    <dbReference type="NCBI Taxonomy" id="412755"/>
    <lineage>
        <taxon>unclassified sequences</taxon>
        <taxon>metagenomes</taxon>
        <taxon>ecological metagenomes</taxon>
    </lineage>
</organism>
<dbReference type="AlphaFoldDB" id="A0A0F9ISW1"/>
<dbReference type="InterPro" id="IPR012327">
    <property type="entry name" value="MeTrfase_D12"/>
</dbReference>
<dbReference type="Pfam" id="PF02086">
    <property type="entry name" value="MethyltransfD12"/>
    <property type="match status" value="1"/>
</dbReference>
<keyword evidence="2" id="KW-0489">Methyltransferase</keyword>
<comment type="caution">
    <text evidence="6">The sequence shown here is derived from an EMBL/GenBank/DDBJ whole genome shotgun (WGS) entry which is preliminary data.</text>
</comment>
<protein>
    <recommendedName>
        <fullName evidence="1">site-specific DNA-methyltransferase (adenine-specific)</fullName>
        <ecNumber evidence="1">2.1.1.72</ecNumber>
    </recommendedName>
</protein>
<dbReference type="GO" id="GO:0009007">
    <property type="term" value="F:site-specific DNA-methyltransferase (adenine-specific) activity"/>
    <property type="evidence" value="ECO:0007669"/>
    <property type="project" value="UniProtKB-EC"/>
</dbReference>
<name>A0A0F9ISW1_9ZZZZ</name>
<dbReference type="InterPro" id="IPR002052">
    <property type="entry name" value="DNA_methylase_N6_adenine_CS"/>
</dbReference>
<accession>A0A0F9ISW1</accession>
<dbReference type="InterPro" id="IPR029063">
    <property type="entry name" value="SAM-dependent_MTases_sf"/>
</dbReference>
<dbReference type="GO" id="GO:0009307">
    <property type="term" value="P:DNA restriction-modification system"/>
    <property type="evidence" value="ECO:0007669"/>
    <property type="project" value="InterPro"/>
</dbReference>
<dbReference type="PROSITE" id="PS00092">
    <property type="entry name" value="N6_MTASE"/>
    <property type="match status" value="1"/>
</dbReference>
<dbReference type="SUPFAM" id="SSF53335">
    <property type="entry name" value="S-adenosyl-L-methionine-dependent methyltransferases"/>
    <property type="match status" value="1"/>
</dbReference>
<dbReference type="EC" id="2.1.1.72" evidence="1"/>
<proteinExistence type="predicted"/>
<evidence type="ECO:0000256" key="1">
    <source>
        <dbReference type="ARBA" id="ARBA00011900"/>
    </source>
</evidence>
<evidence type="ECO:0000313" key="6">
    <source>
        <dbReference type="EMBL" id="KKL96860.1"/>
    </source>
</evidence>